<keyword evidence="1" id="KW-0812">Transmembrane</keyword>
<evidence type="ECO:0000313" key="2">
    <source>
        <dbReference type="EMBL" id="KAE8354035.1"/>
    </source>
</evidence>
<evidence type="ECO:0000313" key="3">
    <source>
        <dbReference type="Proteomes" id="UP000327118"/>
    </source>
</evidence>
<evidence type="ECO:0000256" key="1">
    <source>
        <dbReference type="SAM" id="Phobius"/>
    </source>
</evidence>
<protein>
    <submittedName>
        <fullName evidence="2">Uncharacterized protein</fullName>
    </submittedName>
</protein>
<gene>
    <name evidence="2" type="ORF">BDV28DRAFT_131933</name>
</gene>
<keyword evidence="3" id="KW-1185">Reference proteome</keyword>
<dbReference type="AlphaFoldDB" id="A0A5N6Z8S8"/>
<name>A0A5N6Z8S8_9EURO</name>
<keyword evidence="1" id="KW-1133">Transmembrane helix</keyword>
<accession>A0A5N6Z8S8</accession>
<feature type="transmembrane region" description="Helical" evidence="1">
    <location>
        <begin position="116"/>
        <end position="139"/>
    </location>
</feature>
<proteinExistence type="predicted"/>
<sequence length="147" mass="16080">MSDFRALFSSPVAIMTVGPVGIFLPIHAMEDLIGSYSLSASLSFLQSHFPFWNPTMSSMAVSWKVESDPRQPAQCLMLSYLEAVRTLPRLPRGLGQCSVGKLEGNPRSRLTVPRTLLLLPGQLTVVTETLVLAIGPGFFSFNLLNAR</sequence>
<feature type="transmembrane region" description="Helical" evidence="1">
    <location>
        <begin position="6"/>
        <end position="26"/>
    </location>
</feature>
<reference evidence="3" key="1">
    <citation type="submission" date="2019-04" db="EMBL/GenBank/DDBJ databases">
        <title>Friends and foes A comparative genomics studyof 23 Aspergillus species from section Flavi.</title>
        <authorList>
            <consortium name="DOE Joint Genome Institute"/>
            <person name="Kjaerbolling I."/>
            <person name="Vesth T."/>
            <person name="Frisvad J.C."/>
            <person name="Nybo J.L."/>
            <person name="Theobald S."/>
            <person name="Kildgaard S."/>
            <person name="Isbrandt T."/>
            <person name="Kuo A."/>
            <person name="Sato A."/>
            <person name="Lyhne E.K."/>
            <person name="Kogle M.E."/>
            <person name="Wiebenga A."/>
            <person name="Kun R.S."/>
            <person name="Lubbers R.J."/>
            <person name="Makela M.R."/>
            <person name="Barry K."/>
            <person name="Chovatia M."/>
            <person name="Clum A."/>
            <person name="Daum C."/>
            <person name="Haridas S."/>
            <person name="He G."/>
            <person name="LaButti K."/>
            <person name="Lipzen A."/>
            <person name="Mondo S."/>
            <person name="Riley R."/>
            <person name="Salamov A."/>
            <person name="Simmons B.A."/>
            <person name="Magnuson J.K."/>
            <person name="Henrissat B."/>
            <person name="Mortensen U.H."/>
            <person name="Larsen T.O."/>
            <person name="Devries R.P."/>
            <person name="Grigoriev I.V."/>
            <person name="Machida M."/>
            <person name="Baker S.E."/>
            <person name="Andersen M.R."/>
        </authorList>
    </citation>
    <scope>NUCLEOTIDE SEQUENCE [LARGE SCALE GENOMIC DNA]</scope>
    <source>
        <strain evidence="3">CBS 553.77</strain>
    </source>
</reference>
<organism evidence="2 3">
    <name type="scientific">Aspergillus coremiiformis</name>
    <dbReference type="NCBI Taxonomy" id="138285"/>
    <lineage>
        <taxon>Eukaryota</taxon>
        <taxon>Fungi</taxon>
        <taxon>Dikarya</taxon>
        <taxon>Ascomycota</taxon>
        <taxon>Pezizomycotina</taxon>
        <taxon>Eurotiomycetes</taxon>
        <taxon>Eurotiomycetidae</taxon>
        <taxon>Eurotiales</taxon>
        <taxon>Aspergillaceae</taxon>
        <taxon>Aspergillus</taxon>
        <taxon>Aspergillus subgen. Circumdati</taxon>
    </lineage>
</organism>
<dbReference type="EMBL" id="ML739082">
    <property type="protein sequence ID" value="KAE8354035.1"/>
    <property type="molecule type" value="Genomic_DNA"/>
</dbReference>
<dbReference type="Proteomes" id="UP000327118">
    <property type="component" value="Unassembled WGS sequence"/>
</dbReference>
<keyword evidence="1" id="KW-0472">Membrane</keyword>